<dbReference type="AlphaFoldDB" id="A0A383UVM5"/>
<feature type="compositionally biased region" description="Polar residues" evidence="2">
    <location>
        <begin position="128"/>
        <end position="138"/>
    </location>
</feature>
<protein>
    <recommendedName>
        <fullName evidence="5">M protein repeat protein</fullName>
    </recommendedName>
</protein>
<accession>A0A383UVM5</accession>
<name>A0A383UVM5_BLUHO</name>
<evidence type="ECO:0000313" key="3">
    <source>
        <dbReference type="EMBL" id="SZF03957.1"/>
    </source>
</evidence>
<feature type="compositionally biased region" description="Polar residues" evidence="2">
    <location>
        <begin position="83"/>
        <end position="114"/>
    </location>
</feature>
<gene>
    <name evidence="3" type="ORF">BLGHR1_14751</name>
</gene>
<keyword evidence="1" id="KW-0175">Coiled coil</keyword>
<feature type="compositionally biased region" description="Basic and acidic residues" evidence="2">
    <location>
        <begin position="157"/>
        <end position="170"/>
    </location>
</feature>
<sequence length="419" mass="47292">MADAQEKAKAEKLAAAKKRVEQMKKKSSGKKESKQEVPRDSVEPKKNAESLSKQDESTLQEQECHSLETGEPKQVSPIPYHDNNLTEASSNTQDHLSSETPPISGATDNSSSHGDITDPVNEKILPSGESQPITVSQEIQKDCEENHNQSTTGTPTKDSRNTPEGNERSTSDQGINDMGLPREQLQREIFTLHEKITTLNNEKIDYEAQIQTEKRQREIAERECIDLRTRLAQVEMENLQFVVEKERASQIHENAEINKETSEERDRLEKRVRDLEAEIYKLRGDAWKERRRSAARIKSNSITSPGAKFTEVDLGGELSPRRHIAQADKGGLGGFISSSFNALTGTDNGFDDDGGFLEDSELIDFDEDAFRRAKEEEAKERIERIKDIKRSLKKWEGWKLDIAESRRLNSVGSGIIFEV</sequence>
<dbReference type="Proteomes" id="UP000275772">
    <property type="component" value="Unassembled WGS sequence"/>
</dbReference>
<evidence type="ECO:0008006" key="5">
    <source>
        <dbReference type="Google" id="ProtNLM"/>
    </source>
</evidence>
<feature type="region of interest" description="Disordered" evidence="2">
    <location>
        <begin position="1"/>
        <end position="180"/>
    </location>
</feature>
<reference evidence="3 4" key="1">
    <citation type="submission" date="2017-11" db="EMBL/GenBank/DDBJ databases">
        <authorList>
            <person name="Kracher B."/>
        </authorList>
    </citation>
    <scope>NUCLEOTIDE SEQUENCE [LARGE SCALE GENOMIC DNA]</scope>
    <source>
        <strain evidence="3 4">RACE1</strain>
    </source>
</reference>
<dbReference type="EMBL" id="UNSH01000060">
    <property type="protein sequence ID" value="SZF03957.1"/>
    <property type="molecule type" value="Genomic_DNA"/>
</dbReference>
<dbReference type="VEuPathDB" id="FungiDB:BLGHR1_14751"/>
<organism evidence="3 4">
    <name type="scientific">Blumeria hordei</name>
    <name type="common">Barley powdery mildew</name>
    <name type="synonym">Blumeria graminis f. sp. hordei</name>
    <dbReference type="NCBI Taxonomy" id="2867405"/>
    <lineage>
        <taxon>Eukaryota</taxon>
        <taxon>Fungi</taxon>
        <taxon>Dikarya</taxon>
        <taxon>Ascomycota</taxon>
        <taxon>Pezizomycotina</taxon>
        <taxon>Leotiomycetes</taxon>
        <taxon>Erysiphales</taxon>
        <taxon>Erysiphaceae</taxon>
        <taxon>Blumeria</taxon>
    </lineage>
</organism>
<evidence type="ECO:0000313" key="4">
    <source>
        <dbReference type="Proteomes" id="UP000275772"/>
    </source>
</evidence>
<feature type="coiled-coil region" evidence="1">
    <location>
        <begin position="182"/>
        <end position="285"/>
    </location>
</feature>
<feature type="compositionally biased region" description="Basic and acidic residues" evidence="2">
    <location>
        <begin position="1"/>
        <end position="71"/>
    </location>
</feature>
<proteinExistence type="predicted"/>
<evidence type="ECO:0000256" key="2">
    <source>
        <dbReference type="SAM" id="MobiDB-lite"/>
    </source>
</evidence>
<evidence type="ECO:0000256" key="1">
    <source>
        <dbReference type="SAM" id="Coils"/>
    </source>
</evidence>